<dbReference type="NCBIfam" id="NF011094">
    <property type="entry name" value="PRK14521.1"/>
    <property type="match status" value="1"/>
</dbReference>
<feature type="compositionally biased region" description="Basic and acidic residues" evidence="4">
    <location>
        <begin position="173"/>
        <end position="182"/>
    </location>
</feature>
<evidence type="ECO:0000256" key="3">
    <source>
        <dbReference type="HAMAP-Rule" id="MF_00385"/>
    </source>
</evidence>
<dbReference type="HAMAP" id="MF_00385">
    <property type="entry name" value="Ribosomal_bS16"/>
    <property type="match status" value="1"/>
</dbReference>
<dbReference type="GO" id="GO:0005737">
    <property type="term" value="C:cytoplasm"/>
    <property type="evidence" value="ECO:0007669"/>
    <property type="project" value="UniProtKB-ARBA"/>
</dbReference>
<keyword evidence="6" id="KW-1185">Reference proteome</keyword>
<evidence type="ECO:0000256" key="4">
    <source>
        <dbReference type="SAM" id="MobiDB-lite"/>
    </source>
</evidence>
<dbReference type="EMBL" id="CP034951">
    <property type="protein sequence ID" value="QAA81806.1"/>
    <property type="molecule type" value="Genomic_DNA"/>
</dbReference>
<dbReference type="KEGG" id="aev:EI546_08775"/>
<accession>A0A410G3G1</accession>
<dbReference type="Gene3D" id="3.30.1320.10">
    <property type="match status" value="1"/>
</dbReference>
<name>A0A410G3G1_9FLAO</name>
<dbReference type="NCBIfam" id="TIGR00002">
    <property type="entry name" value="S16"/>
    <property type="match status" value="1"/>
</dbReference>
<dbReference type="RefSeq" id="WP_128250187.1">
    <property type="nucleotide sequence ID" value="NZ_CP034951.1"/>
</dbReference>
<dbReference type="OrthoDB" id="9807878at2"/>
<dbReference type="Pfam" id="PF00886">
    <property type="entry name" value="Ribosomal_S16"/>
    <property type="match status" value="1"/>
</dbReference>
<keyword evidence="1 3" id="KW-0689">Ribosomal protein</keyword>
<dbReference type="PANTHER" id="PTHR12919">
    <property type="entry name" value="30S RIBOSOMAL PROTEIN S16"/>
    <property type="match status" value="1"/>
</dbReference>
<dbReference type="PANTHER" id="PTHR12919:SF20">
    <property type="entry name" value="SMALL RIBOSOMAL SUBUNIT PROTEIN BS16M"/>
    <property type="match status" value="1"/>
</dbReference>
<reference evidence="5 6" key="1">
    <citation type="submission" date="2019-01" db="EMBL/GenBank/DDBJ databases">
        <title>Complete genome sequencing of Aequorivita sp. H23M31.</title>
        <authorList>
            <person name="Bae J.-W."/>
        </authorList>
    </citation>
    <scope>NUCLEOTIDE SEQUENCE [LARGE SCALE GENOMIC DNA]</scope>
    <source>
        <strain evidence="5 6">H23M31</strain>
    </source>
</reference>
<protein>
    <recommendedName>
        <fullName evidence="3">Small ribosomal subunit protein bS16</fullName>
    </recommendedName>
</protein>
<dbReference type="GO" id="GO:0006412">
    <property type="term" value="P:translation"/>
    <property type="evidence" value="ECO:0007669"/>
    <property type="project" value="UniProtKB-UniRule"/>
</dbReference>
<feature type="region of interest" description="Disordered" evidence="4">
    <location>
        <begin position="141"/>
        <end position="182"/>
    </location>
</feature>
<dbReference type="SUPFAM" id="SSF54565">
    <property type="entry name" value="Ribosomal protein S16"/>
    <property type="match status" value="1"/>
</dbReference>
<dbReference type="Proteomes" id="UP000285517">
    <property type="component" value="Chromosome"/>
</dbReference>
<proteinExistence type="inferred from homology"/>
<dbReference type="InterPro" id="IPR023803">
    <property type="entry name" value="Ribosomal_bS16_dom_sf"/>
</dbReference>
<gene>
    <name evidence="3" type="primary">rpsP</name>
    <name evidence="5" type="ORF">EI546_08775</name>
</gene>
<evidence type="ECO:0000313" key="6">
    <source>
        <dbReference type="Proteomes" id="UP000285517"/>
    </source>
</evidence>
<dbReference type="AlphaFoldDB" id="A0A410G3G1"/>
<dbReference type="GO" id="GO:0015935">
    <property type="term" value="C:small ribosomal subunit"/>
    <property type="evidence" value="ECO:0007669"/>
    <property type="project" value="TreeGrafter"/>
</dbReference>
<keyword evidence="2 3" id="KW-0687">Ribonucleoprotein</keyword>
<organism evidence="5 6">
    <name type="scientific">Aequorivita ciconiae</name>
    <dbReference type="NCBI Taxonomy" id="2494375"/>
    <lineage>
        <taxon>Bacteria</taxon>
        <taxon>Pseudomonadati</taxon>
        <taxon>Bacteroidota</taxon>
        <taxon>Flavobacteriia</taxon>
        <taxon>Flavobacteriales</taxon>
        <taxon>Flavobacteriaceae</taxon>
        <taxon>Aequorivita</taxon>
    </lineage>
</organism>
<comment type="similarity">
    <text evidence="3">Belongs to the bacterial ribosomal protein bS16 family.</text>
</comment>
<sequence length="182" mass="19996">MPVKLRLQRHGKKGKPYYWIIAADSRMKRAGRYLEKLGHYSPTTNPAQIELDVDSAVKWLQNGAQPTDTVRAILSYKGALLKNHLAGGVRKGALTEEQAETKFNEWLESKKGSIDHKKATLSEAQEKAKAEKLVAEKAVSDKRAADAAAAAAPEKEEEVTDVAAETATEEVPAEEKEDNKEA</sequence>
<dbReference type="GO" id="GO:0003735">
    <property type="term" value="F:structural constituent of ribosome"/>
    <property type="evidence" value="ECO:0007669"/>
    <property type="project" value="InterPro"/>
</dbReference>
<evidence type="ECO:0000256" key="1">
    <source>
        <dbReference type="ARBA" id="ARBA00022980"/>
    </source>
</evidence>
<evidence type="ECO:0000313" key="5">
    <source>
        <dbReference type="EMBL" id="QAA81806.1"/>
    </source>
</evidence>
<dbReference type="InterPro" id="IPR000307">
    <property type="entry name" value="Ribosomal_bS16"/>
</dbReference>
<evidence type="ECO:0000256" key="2">
    <source>
        <dbReference type="ARBA" id="ARBA00023274"/>
    </source>
</evidence>